<dbReference type="EMBL" id="UINC01031717">
    <property type="protein sequence ID" value="SVB18207.1"/>
    <property type="molecule type" value="Genomic_DNA"/>
</dbReference>
<feature type="non-terminal residue" evidence="2">
    <location>
        <position position="387"/>
    </location>
</feature>
<dbReference type="AlphaFoldDB" id="A0A382BYD8"/>
<protein>
    <recommendedName>
        <fullName evidence="1">Enolase C-terminal domain-containing protein</fullName>
    </recommendedName>
</protein>
<evidence type="ECO:0000313" key="2">
    <source>
        <dbReference type="EMBL" id="SVB18207.1"/>
    </source>
</evidence>
<accession>A0A382BYD8</accession>
<reference evidence="2" key="1">
    <citation type="submission" date="2018-05" db="EMBL/GenBank/DDBJ databases">
        <authorList>
            <person name="Lanie J.A."/>
            <person name="Ng W.-L."/>
            <person name="Kazmierczak K.M."/>
            <person name="Andrzejewski T.M."/>
            <person name="Davidsen T.M."/>
            <person name="Wayne K.J."/>
            <person name="Tettelin H."/>
            <person name="Glass J.I."/>
            <person name="Rusch D."/>
            <person name="Podicherti R."/>
            <person name="Tsui H.-C.T."/>
            <person name="Winkler M.E."/>
        </authorList>
    </citation>
    <scope>NUCLEOTIDE SEQUENCE</scope>
</reference>
<dbReference type="Gene3D" id="3.20.20.120">
    <property type="entry name" value="Enolase-like C-terminal domain"/>
    <property type="match status" value="1"/>
</dbReference>
<evidence type="ECO:0000259" key="1">
    <source>
        <dbReference type="Pfam" id="PF13378"/>
    </source>
</evidence>
<organism evidence="2">
    <name type="scientific">marine metagenome</name>
    <dbReference type="NCBI Taxonomy" id="408172"/>
    <lineage>
        <taxon>unclassified sequences</taxon>
        <taxon>metagenomes</taxon>
        <taxon>ecological metagenomes</taxon>
    </lineage>
</organism>
<proteinExistence type="predicted"/>
<dbReference type="Pfam" id="PF13378">
    <property type="entry name" value="MR_MLE_C"/>
    <property type="match status" value="1"/>
</dbReference>
<dbReference type="InterPro" id="IPR029065">
    <property type="entry name" value="Enolase_C-like"/>
</dbReference>
<dbReference type="InterPro" id="IPR036849">
    <property type="entry name" value="Enolase-like_C_sf"/>
</dbReference>
<feature type="domain" description="Enolase C-terminal" evidence="1">
    <location>
        <begin position="209"/>
        <end position="338"/>
    </location>
</feature>
<sequence>MQITVKEIQFYVREMPMRMPFKFGNVTIDSQTALHVAMDVELAYGRQARGWAADMLAPRWFDKDPNKTVAEGIRNLVEGAYAAAEAYRAGGRQNGFALWRAGYEAGQAWGLAQGVDPLLASNGGALMERAMIDGLGVALYRPYFSLLQDNVLALDLAQIHPELAGVELSALLPPAPLRSLHIRHTVGLVDPIRTVDIADDDRLHDGLPQSVQEYVTEQGVRYLKVKIGGDPVADFERLRQIADLLDEVSFDYHISLDGNEQYSDAGDLSVLLERLEERLPVFYGRILYIEQPLDRSISLDAGLAGDIRGIAAKRPMLIDESDETLETFRQALELGYTGVSSKSCKGLIKALANYALVHQLNDTGRDCFITAEDLTTVPVVALQQDLV</sequence>
<name>A0A382BYD8_9ZZZZ</name>
<gene>
    <name evidence="2" type="ORF">METZ01_LOCUS171061</name>
</gene>
<dbReference type="SUPFAM" id="SSF51604">
    <property type="entry name" value="Enolase C-terminal domain-like"/>
    <property type="match status" value="1"/>
</dbReference>